<dbReference type="SUPFAM" id="SSF103088">
    <property type="entry name" value="OmpA-like"/>
    <property type="match status" value="1"/>
</dbReference>
<dbReference type="InterPro" id="IPR003367">
    <property type="entry name" value="Thrombospondin_3-like_rpt"/>
</dbReference>
<evidence type="ECO:0000256" key="2">
    <source>
        <dbReference type="ARBA" id="ARBA00022729"/>
    </source>
</evidence>
<reference evidence="8 9" key="1">
    <citation type="submission" date="2016-02" db="EMBL/GenBank/DDBJ databases">
        <title>Draft genome sequence of Polaribacter atrinae KACC17473.</title>
        <authorList>
            <person name="Shin S.-K."/>
            <person name="Yi H."/>
        </authorList>
    </citation>
    <scope>NUCLEOTIDE SEQUENCE [LARGE SCALE GENOMIC DNA]</scope>
    <source>
        <strain evidence="8 9">KACC 17473</strain>
    </source>
</reference>
<dbReference type="InterPro" id="IPR006665">
    <property type="entry name" value="OmpA-like"/>
</dbReference>
<sequence length="453" mass="48128">MKRLRIAVIALFTLVTVGNVNAQDENNPWAVGFGVNVVDFYNGDDFSDQLKDLVGNGDWNILPSISRITGEKYLDKGFSLQLAGSLNKIEKYRNSDDVVDFLYWGVDAVVKYDLNNLVGQTGWFDPYVYLGGGYTSVDSSGEGMINGGVGFNTWFNDNLGLNFQTGTKKGFSDKVRAHYQTSLGLVIKFGGTDTDGDGVYDKDDACPEEAGLAEFNGCPDADGDGVKDSDDACPNVAGLAAMNGCPDSDGDGVADKDDMCPNAKGTKANKGCPDADGDGVADKDDKCPSVAGPSANAGCPWPDTDGDGVLDKDDKCPEFAGVASNNGCPEDAMTAEQIAALAGFSKEILFSTDSAKINKASAGKLDKVYDLISSVDNVIFVIEGYADSRGAEAYNVYLSERRAESAKAYLVKKGFDANRLETVGQGEKNPVASNNTSLGRSKNRRVVIQLSDK</sequence>
<name>A0A176TCV8_9FLAO</name>
<dbReference type="GO" id="GO:0009279">
    <property type="term" value="C:cell outer membrane"/>
    <property type="evidence" value="ECO:0007669"/>
    <property type="project" value="UniProtKB-SubCell"/>
</dbReference>
<evidence type="ECO:0000256" key="4">
    <source>
        <dbReference type="ARBA" id="ARBA00023237"/>
    </source>
</evidence>
<dbReference type="STRING" id="1333662.LPB303_08290"/>
<dbReference type="Proteomes" id="UP000076923">
    <property type="component" value="Unassembled WGS sequence"/>
</dbReference>
<evidence type="ECO:0000256" key="5">
    <source>
        <dbReference type="PROSITE-ProRule" id="PRU00473"/>
    </source>
</evidence>
<keyword evidence="2 6" id="KW-0732">Signal</keyword>
<evidence type="ECO:0000259" key="7">
    <source>
        <dbReference type="PROSITE" id="PS51123"/>
    </source>
</evidence>
<protein>
    <submittedName>
        <fullName evidence="8">Cell envelope biogenesis protein OmpA</fullName>
    </submittedName>
</protein>
<dbReference type="InterPro" id="IPR050330">
    <property type="entry name" value="Bact_OuterMem_StrucFunc"/>
</dbReference>
<evidence type="ECO:0000256" key="3">
    <source>
        <dbReference type="ARBA" id="ARBA00023136"/>
    </source>
</evidence>
<evidence type="ECO:0000313" key="8">
    <source>
        <dbReference type="EMBL" id="OAD45383.1"/>
    </source>
</evidence>
<evidence type="ECO:0000256" key="1">
    <source>
        <dbReference type="ARBA" id="ARBA00004442"/>
    </source>
</evidence>
<dbReference type="PRINTS" id="PR01023">
    <property type="entry name" value="NAFLGMOTY"/>
</dbReference>
<dbReference type="GO" id="GO:0007155">
    <property type="term" value="P:cell adhesion"/>
    <property type="evidence" value="ECO:0007669"/>
    <property type="project" value="InterPro"/>
</dbReference>
<keyword evidence="9" id="KW-1185">Reference proteome</keyword>
<feature type="chain" id="PRO_5008049802" evidence="6">
    <location>
        <begin position="23"/>
        <end position="453"/>
    </location>
</feature>
<accession>A0A176TCV8</accession>
<dbReference type="Pfam" id="PF02412">
    <property type="entry name" value="TSP_3"/>
    <property type="match status" value="4"/>
</dbReference>
<dbReference type="InterPro" id="IPR036737">
    <property type="entry name" value="OmpA-like_sf"/>
</dbReference>
<feature type="domain" description="OmpA-like" evidence="7">
    <location>
        <begin position="337"/>
        <end position="453"/>
    </location>
</feature>
<dbReference type="SUPFAM" id="SSF103647">
    <property type="entry name" value="TSP type-3 repeat"/>
    <property type="match status" value="1"/>
</dbReference>
<dbReference type="OrthoDB" id="9805336at2"/>
<feature type="signal peptide" evidence="6">
    <location>
        <begin position="1"/>
        <end position="22"/>
    </location>
</feature>
<comment type="subcellular location">
    <subcellularLocation>
        <location evidence="1">Cell outer membrane</location>
    </subcellularLocation>
</comment>
<gene>
    <name evidence="8" type="ORF">LPB303_08290</name>
</gene>
<dbReference type="PANTHER" id="PTHR30329">
    <property type="entry name" value="STATOR ELEMENT OF FLAGELLAR MOTOR COMPLEX"/>
    <property type="match status" value="1"/>
</dbReference>
<dbReference type="InterPro" id="IPR028974">
    <property type="entry name" value="TSP_type-3_rpt"/>
</dbReference>
<comment type="caution">
    <text evidence="8">The sequence shown here is derived from an EMBL/GenBank/DDBJ whole genome shotgun (WGS) entry which is preliminary data.</text>
</comment>
<dbReference type="PROSITE" id="PS51123">
    <property type="entry name" value="OMPA_2"/>
    <property type="match status" value="1"/>
</dbReference>
<dbReference type="AlphaFoldDB" id="A0A176TCV8"/>
<proteinExistence type="predicted"/>
<dbReference type="Gene3D" id="3.30.1330.60">
    <property type="entry name" value="OmpA-like domain"/>
    <property type="match status" value="1"/>
</dbReference>
<dbReference type="InterPro" id="IPR006664">
    <property type="entry name" value="OMP_bac"/>
</dbReference>
<dbReference type="CDD" id="cd07185">
    <property type="entry name" value="OmpA_C-like"/>
    <property type="match status" value="1"/>
</dbReference>
<dbReference type="Gene3D" id="4.10.1080.10">
    <property type="entry name" value="TSP type-3 repeat"/>
    <property type="match status" value="1"/>
</dbReference>
<dbReference type="PRINTS" id="PR01021">
    <property type="entry name" value="OMPADOMAIN"/>
</dbReference>
<dbReference type="PANTHER" id="PTHR30329:SF21">
    <property type="entry name" value="LIPOPROTEIN YIAD-RELATED"/>
    <property type="match status" value="1"/>
</dbReference>
<dbReference type="Pfam" id="PF00691">
    <property type="entry name" value="OmpA"/>
    <property type="match status" value="1"/>
</dbReference>
<dbReference type="RefSeq" id="WP_068449561.1">
    <property type="nucleotide sequence ID" value="NZ_CAXHZY010000004.1"/>
</dbReference>
<organism evidence="8 9">
    <name type="scientific">Polaribacter atrinae</name>
    <dbReference type="NCBI Taxonomy" id="1333662"/>
    <lineage>
        <taxon>Bacteria</taxon>
        <taxon>Pseudomonadati</taxon>
        <taxon>Bacteroidota</taxon>
        <taxon>Flavobacteriia</taxon>
        <taxon>Flavobacteriales</taxon>
        <taxon>Flavobacteriaceae</taxon>
    </lineage>
</organism>
<evidence type="ECO:0000256" key="6">
    <source>
        <dbReference type="SAM" id="SignalP"/>
    </source>
</evidence>
<keyword evidence="3 5" id="KW-0472">Membrane</keyword>
<keyword evidence="4" id="KW-0998">Cell outer membrane</keyword>
<dbReference type="GO" id="GO:0005509">
    <property type="term" value="F:calcium ion binding"/>
    <property type="evidence" value="ECO:0007669"/>
    <property type="project" value="InterPro"/>
</dbReference>
<evidence type="ECO:0000313" key="9">
    <source>
        <dbReference type="Proteomes" id="UP000076923"/>
    </source>
</evidence>
<dbReference type="EMBL" id="LVWE01000029">
    <property type="protein sequence ID" value="OAD45383.1"/>
    <property type="molecule type" value="Genomic_DNA"/>
</dbReference>